<evidence type="ECO:0008006" key="4">
    <source>
        <dbReference type="Google" id="ProtNLM"/>
    </source>
</evidence>
<dbReference type="PANTHER" id="PTHR34605:SF4">
    <property type="entry name" value="DNA ADENINE METHYLTRANSFERASE"/>
    <property type="match status" value="1"/>
</dbReference>
<accession>A0A2H3AM30</accession>
<keyword evidence="3" id="KW-1185">Reference proteome</keyword>
<dbReference type="GO" id="GO:0003677">
    <property type="term" value="F:DNA binding"/>
    <property type="evidence" value="ECO:0007669"/>
    <property type="project" value="InterPro"/>
</dbReference>
<evidence type="ECO:0000313" key="3">
    <source>
        <dbReference type="Proteomes" id="UP000218334"/>
    </source>
</evidence>
<organism evidence="2 3">
    <name type="scientific">Armillaria solidipes</name>
    <dbReference type="NCBI Taxonomy" id="1076256"/>
    <lineage>
        <taxon>Eukaryota</taxon>
        <taxon>Fungi</taxon>
        <taxon>Dikarya</taxon>
        <taxon>Basidiomycota</taxon>
        <taxon>Agaricomycotina</taxon>
        <taxon>Agaricomycetes</taxon>
        <taxon>Agaricomycetidae</taxon>
        <taxon>Agaricales</taxon>
        <taxon>Marasmiineae</taxon>
        <taxon>Physalacriaceae</taxon>
        <taxon>Armillaria</taxon>
    </lineage>
</organism>
<dbReference type="InterPro" id="IPR013762">
    <property type="entry name" value="Integrase-like_cat_sf"/>
</dbReference>
<proteinExistence type="predicted"/>
<evidence type="ECO:0000256" key="1">
    <source>
        <dbReference type="ARBA" id="ARBA00023172"/>
    </source>
</evidence>
<dbReference type="GO" id="GO:0015074">
    <property type="term" value="P:DNA integration"/>
    <property type="evidence" value="ECO:0007669"/>
    <property type="project" value="InterPro"/>
</dbReference>
<sequence>HHLPLDPTPTTLSRYIAYTSQFIASGPKYLTGVRHFLRDLYPDFDINRQSPLVQSTIRGSKKVRADPIQRKLPFRRSHLATFELLAKMSGSYDDLLFITILSCCFYACHRSGELIWSNDKQLQDYRKLIKRSSVVFSNGRVQYHLPYHKTDPFYHGSDILFTRQDIADPVHLLHDYITMCDARHGPRSPLFLCEDGSVPTRTWFDKRFFKIMGRDFGGHSLRAGGATFYASLGLSESVIQ</sequence>
<feature type="non-terminal residue" evidence="2">
    <location>
        <position position="240"/>
    </location>
</feature>
<name>A0A2H3AM30_9AGAR</name>
<evidence type="ECO:0000313" key="2">
    <source>
        <dbReference type="EMBL" id="PBK59925.1"/>
    </source>
</evidence>
<reference evidence="3" key="1">
    <citation type="journal article" date="2017" name="Nat. Ecol. Evol.">
        <title>Genome expansion and lineage-specific genetic innovations in the forest pathogenic fungi Armillaria.</title>
        <authorList>
            <person name="Sipos G."/>
            <person name="Prasanna A.N."/>
            <person name="Walter M.C."/>
            <person name="O'Connor E."/>
            <person name="Balint B."/>
            <person name="Krizsan K."/>
            <person name="Kiss B."/>
            <person name="Hess J."/>
            <person name="Varga T."/>
            <person name="Slot J."/>
            <person name="Riley R."/>
            <person name="Boka B."/>
            <person name="Rigling D."/>
            <person name="Barry K."/>
            <person name="Lee J."/>
            <person name="Mihaltcheva S."/>
            <person name="LaButti K."/>
            <person name="Lipzen A."/>
            <person name="Waldron R."/>
            <person name="Moloney N.M."/>
            <person name="Sperisen C."/>
            <person name="Kredics L."/>
            <person name="Vagvoelgyi C."/>
            <person name="Patrignani A."/>
            <person name="Fitzpatrick D."/>
            <person name="Nagy I."/>
            <person name="Doyle S."/>
            <person name="Anderson J.B."/>
            <person name="Grigoriev I.V."/>
            <person name="Gueldener U."/>
            <person name="Muensterkoetter M."/>
            <person name="Nagy L.G."/>
        </authorList>
    </citation>
    <scope>NUCLEOTIDE SEQUENCE [LARGE SCALE GENOMIC DNA]</scope>
    <source>
        <strain evidence="3">28-4</strain>
    </source>
</reference>
<dbReference type="SUPFAM" id="SSF56349">
    <property type="entry name" value="DNA breaking-rejoining enzymes"/>
    <property type="match status" value="1"/>
</dbReference>
<dbReference type="InterPro" id="IPR052925">
    <property type="entry name" value="Phage_Integrase-like_Recomb"/>
</dbReference>
<dbReference type="EMBL" id="KZ293495">
    <property type="protein sequence ID" value="PBK59925.1"/>
    <property type="molecule type" value="Genomic_DNA"/>
</dbReference>
<protein>
    <recommendedName>
        <fullName evidence="4">DNA breaking-rejoining enzyme</fullName>
    </recommendedName>
</protein>
<feature type="non-terminal residue" evidence="2">
    <location>
        <position position="1"/>
    </location>
</feature>
<gene>
    <name evidence="2" type="ORF">ARMSODRAFT_838116</name>
</gene>
<keyword evidence="1" id="KW-0233">DNA recombination</keyword>
<dbReference type="AlphaFoldDB" id="A0A2H3AM30"/>
<dbReference type="STRING" id="1076256.A0A2H3AM30"/>
<dbReference type="InterPro" id="IPR011010">
    <property type="entry name" value="DNA_brk_join_enz"/>
</dbReference>
<dbReference type="Proteomes" id="UP000218334">
    <property type="component" value="Unassembled WGS sequence"/>
</dbReference>
<dbReference type="GO" id="GO:0006310">
    <property type="term" value="P:DNA recombination"/>
    <property type="evidence" value="ECO:0007669"/>
    <property type="project" value="UniProtKB-KW"/>
</dbReference>
<dbReference type="Gene3D" id="1.10.443.10">
    <property type="entry name" value="Intergrase catalytic core"/>
    <property type="match status" value="1"/>
</dbReference>
<dbReference type="PANTHER" id="PTHR34605">
    <property type="entry name" value="PHAGE_INTEGRASE DOMAIN-CONTAINING PROTEIN"/>
    <property type="match status" value="1"/>
</dbReference>